<dbReference type="AlphaFoldDB" id="A0A8J6EG03"/>
<keyword evidence="4" id="KW-1185">Reference proteome</keyword>
<evidence type="ECO:0000313" key="4">
    <source>
        <dbReference type="Proteomes" id="UP000770717"/>
    </source>
</evidence>
<gene>
    <name evidence="3" type="ORF">GDO78_022704</name>
</gene>
<feature type="compositionally biased region" description="Basic and acidic residues" evidence="1">
    <location>
        <begin position="211"/>
        <end position="280"/>
    </location>
</feature>
<evidence type="ECO:0000256" key="1">
    <source>
        <dbReference type="SAM" id="MobiDB-lite"/>
    </source>
</evidence>
<name>A0A8J6EG03_ELECQ</name>
<dbReference type="PANTHER" id="PTHR47219:SF17">
    <property type="entry name" value="TBC1 DOMAIN FAMILY MEMBER 10B"/>
    <property type="match status" value="1"/>
</dbReference>
<feature type="compositionally biased region" description="Polar residues" evidence="1">
    <location>
        <begin position="293"/>
        <end position="303"/>
    </location>
</feature>
<dbReference type="EMBL" id="WNTK01000871">
    <property type="protein sequence ID" value="KAG9468462.1"/>
    <property type="molecule type" value="Genomic_DNA"/>
</dbReference>
<dbReference type="PANTHER" id="PTHR47219">
    <property type="entry name" value="RAB GTPASE-ACTIVATING PROTEIN 1-LIKE"/>
    <property type="match status" value="1"/>
</dbReference>
<dbReference type="PROSITE" id="PS50086">
    <property type="entry name" value="TBC_RABGAP"/>
    <property type="match status" value="1"/>
</dbReference>
<evidence type="ECO:0000259" key="2">
    <source>
        <dbReference type="PROSITE" id="PS50086"/>
    </source>
</evidence>
<sequence>MAYRHLKKFKIDPILYMTEWFMCIFSRTLPWASVLRVWDMFFCEGVKIVFRVGLVLLKHTLGSVDKLRSCQGMYETMEKLRSLPVHCMQEDILLPEVSSLPVTDALIERESNTQLRKWRENRGELQYRPSRRLHGAKQIYEEKARLNPTLSGSRLSLSSMRRPSPPATPALAVQPESVVVSEGLRPALPSPTSNKAPLGPPRGTTKKGKEKQREQDKKREREERDREKKREKEDREERRKEKEREKHKEKEEKRLQKEREKVETRQKKERKFSFRRKESSTPDSPRNSGAEATESSAAHDTYF</sequence>
<dbReference type="EMBL" id="WNTK01000871">
    <property type="protein sequence ID" value="KAG9468463.1"/>
    <property type="molecule type" value="Genomic_DNA"/>
</dbReference>
<evidence type="ECO:0000313" key="3">
    <source>
        <dbReference type="EMBL" id="KAG9468463.1"/>
    </source>
</evidence>
<dbReference type="FunFam" id="1.10.472.80:FF:000008">
    <property type="entry name" value="TBC1 domain family member 10A"/>
    <property type="match status" value="1"/>
</dbReference>
<dbReference type="OrthoDB" id="159449at2759"/>
<dbReference type="SUPFAM" id="SSF47923">
    <property type="entry name" value="Ypt/Rab-GAP domain of gyp1p"/>
    <property type="match status" value="1"/>
</dbReference>
<protein>
    <recommendedName>
        <fullName evidence="2">Rab-GAP TBC domain-containing protein</fullName>
    </recommendedName>
</protein>
<dbReference type="Proteomes" id="UP000770717">
    <property type="component" value="Unassembled WGS sequence"/>
</dbReference>
<proteinExistence type="predicted"/>
<dbReference type="Gene3D" id="1.10.472.80">
    <property type="entry name" value="Ypt/Rab-GAP domain of gyp1p, domain 3"/>
    <property type="match status" value="1"/>
</dbReference>
<feature type="region of interest" description="Disordered" evidence="1">
    <location>
        <begin position="144"/>
        <end position="303"/>
    </location>
</feature>
<reference evidence="3" key="1">
    <citation type="thesis" date="2020" institute="ProQuest LLC" country="789 East Eisenhower Parkway, Ann Arbor, MI, USA">
        <title>Comparative Genomics and Chromosome Evolution.</title>
        <authorList>
            <person name="Mudd A.B."/>
        </authorList>
    </citation>
    <scope>NUCLEOTIDE SEQUENCE</scope>
    <source>
        <strain evidence="3">HN-11 Male</strain>
        <tissue evidence="3">Kidney and liver</tissue>
    </source>
</reference>
<dbReference type="InterPro" id="IPR000195">
    <property type="entry name" value="Rab-GAP-TBC_dom"/>
</dbReference>
<dbReference type="InterPro" id="IPR050302">
    <property type="entry name" value="Rab_GAP_TBC_domain"/>
</dbReference>
<comment type="caution">
    <text evidence="3">The sequence shown here is derived from an EMBL/GenBank/DDBJ whole genome shotgun (WGS) entry which is preliminary data.</text>
</comment>
<accession>A0A8J6EG03</accession>
<dbReference type="Pfam" id="PF00566">
    <property type="entry name" value="RabGAP-TBC"/>
    <property type="match status" value="1"/>
</dbReference>
<feature type="domain" description="Rab-GAP TBC" evidence="2">
    <location>
        <begin position="1"/>
        <end position="45"/>
    </location>
</feature>
<dbReference type="GO" id="GO:0005096">
    <property type="term" value="F:GTPase activator activity"/>
    <property type="evidence" value="ECO:0007669"/>
    <property type="project" value="TreeGrafter"/>
</dbReference>
<feature type="compositionally biased region" description="Low complexity" evidence="1">
    <location>
        <begin position="150"/>
        <end position="162"/>
    </location>
</feature>
<dbReference type="InterPro" id="IPR035969">
    <property type="entry name" value="Rab-GAP_TBC_sf"/>
</dbReference>
<organism evidence="3 4">
    <name type="scientific">Eleutherodactylus coqui</name>
    <name type="common">Puerto Rican coqui</name>
    <dbReference type="NCBI Taxonomy" id="57060"/>
    <lineage>
        <taxon>Eukaryota</taxon>
        <taxon>Metazoa</taxon>
        <taxon>Chordata</taxon>
        <taxon>Craniata</taxon>
        <taxon>Vertebrata</taxon>
        <taxon>Euteleostomi</taxon>
        <taxon>Amphibia</taxon>
        <taxon>Batrachia</taxon>
        <taxon>Anura</taxon>
        <taxon>Neobatrachia</taxon>
        <taxon>Hyloidea</taxon>
        <taxon>Eleutherodactylidae</taxon>
        <taxon>Eleutherodactylinae</taxon>
        <taxon>Eleutherodactylus</taxon>
        <taxon>Eleutherodactylus</taxon>
    </lineage>
</organism>
<dbReference type="GO" id="GO:0031267">
    <property type="term" value="F:small GTPase binding"/>
    <property type="evidence" value="ECO:0007669"/>
    <property type="project" value="TreeGrafter"/>
</dbReference>